<keyword evidence="3" id="KW-1185">Reference proteome</keyword>
<name>A0ABS1CQ21_9GAMM</name>
<comment type="caution">
    <text evidence="2">The sequence shown here is derived from an EMBL/GenBank/DDBJ whole genome shotgun (WGS) entry which is preliminary data.</text>
</comment>
<dbReference type="RefSeq" id="WP_200243597.1">
    <property type="nucleotide sequence ID" value="NZ_NRRV01000156.1"/>
</dbReference>
<keyword evidence="1" id="KW-0812">Transmembrane</keyword>
<evidence type="ECO:0000313" key="2">
    <source>
        <dbReference type="EMBL" id="MBK1633950.1"/>
    </source>
</evidence>
<feature type="transmembrane region" description="Helical" evidence="1">
    <location>
        <begin position="12"/>
        <end position="33"/>
    </location>
</feature>
<evidence type="ECO:0000256" key="1">
    <source>
        <dbReference type="SAM" id="Phobius"/>
    </source>
</evidence>
<feature type="transmembrane region" description="Helical" evidence="1">
    <location>
        <begin position="97"/>
        <end position="118"/>
    </location>
</feature>
<feature type="transmembrane region" description="Helical" evidence="1">
    <location>
        <begin position="72"/>
        <end position="91"/>
    </location>
</feature>
<evidence type="ECO:0000313" key="3">
    <source>
        <dbReference type="Proteomes" id="UP000748752"/>
    </source>
</evidence>
<dbReference type="Proteomes" id="UP000748752">
    <property type="component" value="Unassembled WGS sequence"/>
</dbReference>
<keyword evidence="1" id="KW-1133">Transmembrane helix</keyword>
<keyword evidence="1" id="KW-0472">Membrane</keyword>
<proteinExistence type="predicted"/>
<sequence length="124" mass="13514">MAADRQPSSDWLWGTTVAVILLMMELILLSALVPTDWSSHIRGLEDRWLRETMGAETAELIHALARTWYGTAVRGMLWVGLLVIIGLLVPLPVPPLAVPVLGVLLGVLLGVTVAILLTQTQKEI</sequence>
<accession>A0ABS1CQ21</accession>
<organism evidence="2 3">
    <name type="scientific">Thiohalocapsa halophila</name>
    <dbReference type="NCBI Taxonomy" id="69359"/>
    <lineage>
        <taxon>Bacteria</taxon>
        <taxon>Pseudomonadati</taxon>
        <taxon>Pseudomonadota</taxon>
        <taxon>Gammaproteobacteria</taxon>
        <taxon>Chromatiales</taxon>
        <taxon>Chromatiaceae</taxon>
        <taxon>Thiohalocapsa</taxon>
    </lineage>
</organism>
<reference evidence="2 3" key="1">
    <citation type="journal article" date="2020" name="Microorganisms">
        <title>Osmotic Adaptation and Compatible Solute Biosynthesis of Phototrophic Bacteria as Revealed from Genome Analyses.</title>
        <authorList>
            <person name="Imhoff J.F."/>
            <person name="Rahn T."/>
            <person name="Kunzel S."/>
            <person name="Keller A."/>
            <person name="Neulinger S.C."/>
        </authorList>
    </citation>
    <scope>NUCLEOTIDE SEQUENCE [LARGE SCALE GENOMIC DNA]</scope>
    <source>
        <strain evidence="2 3">DSM 6210</strain>
    </source>
</reference>
<protein>
    <submittedName>
        <fullName evidence="2">Uncharacterized protein</fullName>
    </submittedName>
</protein>
<gene>
    <name evidence="2" type="ORF">CKO31_25130</name>
</gene>
<dbReference type="EMBL" id="NRRV01000156">
    <property type="protein sequence ID" value="MBK1633950.1"/>
    <property type="molecule type" value="Genomic_DNA"/>
</dbReference>